<evidence type="ECO:0000259" key="3">
    <source>
        <dbReference type="SMART" id="SM00487"/>
    </source>
</evidence>
<dbReference type="EMBL" id="JACRTJ010000006">
    <property type="protein sequence ID" value="MBC8598185.1"/>
    <property type="molecule type" value="Genomic_DNA"/>
</dbReference>
<dbReference type="Pfam" id="PF13245">
    <property type="entry name" value="AAA_19"/>
    <property type="match status" value="1"/>
</dbReference>
<sequence>MDTRLDLKLSEEQELFICKALEGKNILVDACIGSGKTTAIQVLCNRLPDTKKVLYLTYNRLLKLDARAKIQKRNVTVTNYHGFAYAALKANGISAGVSDLIQRFIQEKPAIGAYDILIIDEYQDIEQELAELLQMIKDRKPGMQIIAVGDMEQKIYDKTTLDVESFMKGFLEDHLRLRFTQCFRLSEDLAAMLGRVWKKEIRGVNESCRVEEMTKEEVMDFLAQQEPGDILCLGARTGAMAGTLNALEEAYPHTFNKTTVYATISDHDSAGKTEPKADSAIFTTYDSSKGLERKICVIFDFTESYWNVRISKPQQSYSVLRNIFCVAASRGKKHIIFVKSEEAVLSEKTLSTFVETNQKFKDTGISEMFDFKYKEDVEACFSKLKLKKLETLDPSPIDIKSTDGLIDLSPCIGIYQEAVFFENYDIDADIQLRIALNPELKGLYTGEERRSPLDQKILFLVSLETRQKRYRKQVAAPFVNGEQRERITARLKTRLHTDEKAQVECRLRFYGQEAGEPLFSANGFADAVKGDTVYELKFVSELRHEHFLQCAVYMAALDLPKGILWNTRDNTAYEIEIPDRASFLDAVTRTVTKGMIKKYHDHRAVQEMPRNVKNEPHTGKAEEYEGGSEKMEKPGKKRKFWFQFWK</sequence>
<keyword evidence="5" id="KW-1185">Reference proteome</keyword>
<evidence type="ECO:0000256" key="1">
    <source>
        <dbReference type="ARBA" id="ARBA00022801"/>
    </source>
</evidence>
<keyword evidence="1" id="KW-0378">Hydrolase</keyword>
<dbReference type="RefSeq" id="WP_262426900.1">
    <property type="nucleotide sequence ID" value="NZ_JACRTJ010000006.1"/>
</dbReference>
<feature type="compositionally biased region" description="Basic and acidic residues" evidence="2">
    <location>
        <begin position="611"/>
        <end position="634"/>
    </location>
</feature>
<comment type="caution">
    <text evidence="4">The sequence shown here is derived from an EMBL/GenBank/DDBJ whole genome shotgun (WGS) entry which is preliminary data.</text>
</comment>
<proteinExistence type="predicted"/>
<feature type="domain" description="Helicase ATP-binding" evidence="3">
    <location>
        <begin position="5"/>
        <end position="174"/>
    </location>
</feature>
<dbReference type="Gene3D" id="3.90.320.10">
    <property type="match status" value="1"/>
</dbReference>
<dbReference type="InterPro" id="IPR000212">
    <property type="entry name" value="DNA_helicase_UvrD/REP"/>
</dbReference>
<protein>
    <submittedName>
        <fullName evidence="4">AAA family ATPase</fullName>
    </submittedName>
</protein>
<evidence type="ECO:0000313" key="4">
    <source>
        <dbReference type="EMBL" id="MBC8598185.1"/>
    </source>
</evidence>
<evidence type="ECO:0000313" key="5">
    <source>
        <dbReference type="Proteomes" id="UP000647491"/>
    </source>
</evidence>
<dbReference type="SMART" id="SM00487">
    <property type="entry name" value="DEXDc"/>
    <property type="match status" value="1"/>
</dbReference>
<dbReference type="InterPro" id="IPR027417">
    <property type="entry name" value="P-loop_NTPase"/>
</dbReference>
<feature type="region of interest" description="Disordered" evidence="2">
    <location>
        <begin position="611"/>
        <end position="635"/>
    </location>
</feature>
<dbReference type="Gene3D" id="3.40.50.300">
    <property type="entry name" value="P-loop containing nucleotide triphosphate hydrolases"/>
    <property type="match status" value="2"/>
</dbReference>
<name>A0ABR7NPY8_9FIRM</name>
<evidence type="ECO:0000256" key="2">
    <source>
        <dbReference type="SAM" id="MobiDB-lite"/>
    </source>
</evidence>
<organism evidence="4 5">
    <name type="scientific">Enterocloster hominis</name>
    <name type="common">ex Liu et al. 2021</name>
    <dbReference type="NCBI Taxonomy" id="2763663"/>
    <lineage>
        <taxon>Bacteria</taxon>
        <taxon>Bacillati</taxon>
        <taxon>Bacillota</taxon>
        <taxon>Clostridia</taxon>
        <taxon>Lachnospirales</taxon>
        <taxon>Lachnospiraceae</taxon>
        <taxon>Enterocloster</taxon>
    </lineage>
</organism>
<accession>A0ABR7NPY8</accession>
<dbReference type="PANTHER" id="PTHR11070">
    <property type="entry name" value="UVRD / RECB / PCRA DNA HELICASE FAMILY MEMBER"/>
    <property type="match status" value="1"/>
</dbReference>
<dbReference type="SUPFAM" id="SSF52540">
    <property type="entry name" value="P-loop containing nucleoside triphosphate hydrolases"/>
    <property type="match status" value="1"/>
</dbReference>
<dbReference type="InterPro" id="IPR011604">
    <property type="entry name" value="PDDEXK-like_dom_sf"/>
</dbReference>
<gene>
    <name evidence="4" type="ORF">H8708_02920</name>
</gene>
<dbReference type="PANTHER" id="PTHR11070:SF2">
    <property type="entry name" value="ATP-DEPENDENT DNA HELICASE SRS2"/>
    <property type="match status" value="1"/>
</dbReference>
<dbReference type="InterPro" id="IPR014001">
    <property type="entry name" value="Helicase_ATP-bd"/>
</dbReference>
<dbReference type="Proteomes" id="UP000647491">
    <property type="component" value="Unassembled WGS sequence"/>
</dbReference>
<reference evidence="4 5" key="1">
    <citation type="submission" date="2020-08" db="EMBL/GenBank/DDBJ databases">
        <title>Genome public.</title>
        <authorList>
            <person name="Liu C."/>
            <person name="Sun Q."/>
        </authorList>
    </citation>
    <scope>NUCLEOTIDE SEQUENCE [LARGE SCALE GENOMIC DNA]</scope>
    <source>
        <strain evidence="4 5">BX10</strain>
    </source>
</reference>